<dbReference type="GO" id="GO:0008831">
    <property type="term" value="F:dTDP-4-dehydrorhamnose reductase activity"/>
    <property type="evidence" value="ECO:0007669"/>
    <property type="project" value="UniProtKB-EC"/>
</dbReference>
<dbReference type="Proteomes" id="UP000603708">
    <property type="component" value="Unassembled WGS sequence"/>
</dbReference>
<name>A0A919GMT8_9ACTN</name>
<dbReference type="EC" id="1.1.1.133" evidence="2"/>
<keyword evidence="2" id="KW-0521">NADP</keyword>
<dbReference type="EMBL" id="BNCD01000028">
    <property type="protein sequence ID" value="GHH87488.1"/>
    <property type="molecule type" value="Genomic_DNA"/>
</dbReference>
<organism evidence="4 5">
    <name type="scientific">Streptomyces sulfonofaciens</name>
    <dbReference type="NCBI Taxonomy" id="68272"/>
    <lineage>
        <taxon>Bacteria</taxon>
        <taxon>Bacillati</taxon>
        <taxon>Actinomycetota</taxon>
        <taxon>Actinomycetes</taxon>
        <taxon>Kitasatosporales</taxon>
        <taxon>Streptomycetaceae</taxon>
        <taxon>Streptomyces</taxon>
    </lineage>
</organism>
<dbReference type="AlphaFoldDB" id="A0A919GMT8"/>
<dbReference type="InterPro" id="IPR005913">
    <property type="entry name" value="dTDP_dehydrorham_reduct"/>
</dbReference>
<dbReference type="Gene3D" id="3.40.50.720">
    <property type="entry name" value="NAD(P)-binding Rossmann-like Domain"/>
    <property type="match status" value="1"/>
</dbReference>
<evidence type="ECO:0000313" key="5">
    <source>
        <dbReference type="Proteomes" id="UP000603708"/>
    </source>
</evidence>
<keyword evidence="2" id="KW-0560">Oxidoreductase</keyword>
<dbReference type="InterPro" id="IPR036291">
    <property type="entry name" value="NAD(P)-bd_dom_sf"/>
</dbReference>
<protein>
    <recommendedName>
        <fullName evidence="2">dTDP-4-dehydrorhamnose reductase</fullName>
        <ecNumber evidence="2">1.1.1.133</ecNumber>
    </recommendedName>
</protein>
<dbReference type="Pfam" id="PF04321">
    <property type="entry name" value="RmlD_sub_bind"/>
    <property type="match status" value="1"/>
</dbReference>
<comment type="similarity">
    <text evidence="1 2">Belongs to the dTDP-4-dehydrorhamnose reductase family.</text>
</comment>
<proteinExistence type="inferred from homology"/>
<dbReference type="PANTHER" id="PTHR10491:SF4">
    <property type="entry name" value="METHIONINE ADENOSYLTRANSFERASE 2 SUBUNIT BETA"/>
    <property type="match status" value="1"/>
</dbReference>
<reference evidence="4" key="1">
    <citation type="journal article" date="2014" name="Int. J. Syst. Evol. Microbiol.">
        <title>Complete genome sequence of Corynebacterium casei LMG S-19264T (=DSM 44701T), isolated from a smear-ripened cheese.</title>
        <authorList>
            <consortium name="US DOE Joint Genome Institute (JGI-PGF)"/>
            <person name="Walter F."/>
            <person name="Albersmeier A."/>
            <person name="Kalinowski J."/>
            <person name="Ruckert C."/>
        </authorList>
    </citation>
    <scope>NUCLEOTIDE SEQUENCE</scope>
    <source>
        <strain evidence="4">JCM 5069</strain>
    </source>
</reference>
<evidence type="ECO:0000259" key="3">
    <source>
        <dbReference type="Pfam" id="PF04321"/>
    </source>
</evidence>
<keyword evidence="5" id="KW-1185">Reference proteome</keyword>
<dbReference type="InterPro" id="IPR029903">
    <property type="entry name" value="RmlD-like-bd"/>
</dbReference>
<accession>A0A919GMT8</accession>
<reference evidence="4" key="2">
    <citation type="submission" date="2020-09" db="EMBL/GenBank/DDBJ databases">
        <authorList>
            <person name="Sun Q."/>
            <person name="Ohkuma M."/>
        </authorList>
    </citation>
    <scope>NUCLEOTIDE SEQUENCE</scope>
    <source>
        <strain evidence="4">JCM 5069</strain>
    </source>
</reference>
<evidence type="ECO:0000256" key="2">
    <source>
        <dbReference type="RuleBase" id="RU364082"/>
    </source>
</evidence>
<comment type="pathway">
    <text evidence="2">Carbohydrate biosynthesis; dTDP-L-rhamnose biosynthesis.</text>
</comment>
<dbReference type="PANTHER" id="PTHR10491">
    <property type="entry name" value="DTDP-4-DEHYDRORHAMNOSE REDUCTASE"/>
    <property type="match status" value="1"/>
</dbReference>
<gene>
    <name evidence="4" type="ORF">GCM10018793_63460</name>
</gene>
<comment type="caution">
    <text evidence="4">The sequence shown here is derived from an EMBL/GenBank/DDBJ whole genome shotgun (WGS) entry which is preliminary data.</text>
</comment>
<comment type="function">
    <text evidence="2">Catalyzes the reduction of dTDP-6-deoxy-L-lyxo-4-hexulose to yield dTDP-L-rhamnose.</text>
</comment>
<evidence type="ECO:0000313" key="4">
    <source>
        <dbReference type="EMBL" id="GHH87488.1"/>
    </source>
</evidence>
<dbReference type="SUPFAM" id="SSF51735">
    <property type="entry name" value="NAD(P)-binding Rossmann-fold domains"/>
    <property type="match status" value="1"/>
</dbReference>
<evidence type="ECO:0000256" key="1">
    <source>
        <dbReference type="ARBA" id="ARBA00010944"/>
    </source>
</evidence>
<feature type="domain" description="RmlD-like substrate binding" evidence="3">
    <location>
        <begin position="2"/>
        <end position="249"/>
    </location>
</feature>
<sequence>MLGASGYVGGALWSGLSARHAVVGTRSARPVPGLVRLDLRDGRALRDLLDTGFDLVVHAAGLVDLSDAERQPALAAQLNAGSVGTLREAVRPTGTRILLLSTDNVFDGTADTYTEGALRNPVNVYGRTKCAAEDALAEEDGHLVVRIPLVYGRSPFADRFMARFGGPRTPARTDVVCAPLYLPWLAGALERLWTRSGLLHLGGSEVVTRYALMKRIRDALALPTEVVPVQGDDPPPAPRRPARLVLRSAHHDLLGPDLDTALADLARGGRVRHP</sequence>